<evidence type="ECO:0000256" key="4">
    <source>
        <dbReference type="ARBA" id="ARBA00023163"/>
    </source>
</evidence>
<evidence type="ECO:0000313" key="9">
    <source>
        <dbReference type="Proteomes" id="UP000824469"/>
    </source>
</evidence>
<reference evidence="8 9" key="1">
    <citation type="journal article" date="2021" name="Nat. Plants">
        <title>The Taxus genome provides insights into paclitaxel biosynthesis.</title>
        <authorList>
            <person name="Xiong X."/>
            <person name="Gou J."/>
            <person name="Liao Q."/>
            <person name="Li Y."/>
            <person name="Zhou Q."/>
            <person name="Bi G."/>
            <person name="Li C."/>
            <person name="Du R."/>
            <person name="Wang X."/>
            <person name="Sun T."/>
            <person name="Guo L."/>
            <person name="Liang H."/>
            <person name="Lu P."/>
            <person name="Wu Y."/>
            <person name="Zhang Z."/>
            <person name="Ro D.K."/>
            <person name="Shang Y."/>
            <person name="Huang S."/>
            <person name="Yan J."/>
        </authorList>
    </citation>
    <scope>NUCLEOTIDE SEQUENCE [LARGE SCALE GENOMIC DNA]</scope>
    <source>
        <strain evidence="8">Ta-2019</strain>
    </source>
</reference>
<sequence length="365" mass="40435">MAEEEMTLIKEEPWDEYFPVQIDLPEKDLTEFSGRRKNVARDIIQNPDWLPSGWATEIRTRKSGSLAGRTYKHYYEPVNGERFRSKLEVQRYLQTGSKKKPLGIPNAEAKTDLAPCGCSKPVYYHLPVVCESPTYAKHPGLYPVIYFPVIGNSEDRMKHPPKKFLKNLGDLKPISAQPHNAPSPPSTQNDILGEAFGPQNMDSKANLWHKISGSVGKKKRKSMLVSGLATPNVTDTNTILSSQSEKISNSVSNPTTPNSLASSCNSSSFNVTATKGGVYSNHIQYMQSSDMEQQHDNSPSTSPNQDQPNIPVPAAMRGRLSPSELRTYIQSTGASNCTDLVPWKPWCFDALGSLIQDLRNIGSPL</sequence>
<evidence type="ECO:0000259" key="7">
    <source>
        <dbReference type="PROSITE" id="PS50982"/>
    </source>
</evidence>
<evidence type="ECO:0000256" key="1">
    <source>
        <dbReference type="ARBA" id="ARBA00004123"/>
    </source>
</evidence>
<dbReference type="SUPFAM" id="SSF54171">
    <property type="entry name" value="DNA-binding domain"/>
    <property type="match status" value="1"/>
</dbReference>
<keyword evidence="2" id="KW-0805">Transcription regulation</keyword>
<protein>
    <recommendedName>
        <fullName evidence="7">MBD domain-containing protein</fullName>
    </recommendedName>
</protein>
<feature type="region of interest" description="Disordered" evidence="6">
    <location>
        <begin position="243"/>
        <end position="264"/>
    </location>
</feature>
<comment type="caution">
    <text evidence="8">The sequence shown here is derived from an EMBL/GenBank/DDBJ whole genome shotgun (WGS) entry which is preliminary data.</text>
</comment>
<dbReference type="GO" id="GO:0005634">
    <property type="term" value="C:nucleus"/>
    <property type="evidence" value="ECO:0007669"/>
    <property type="project" value="UniProtKB-SubCell"/>
</dbReference>
<evidence type="ECO:0000256" key="2">
    <source>
        <dbReference type="ARBA" id="ARBA00023015"/>
    </source>
</evidence>
<evidence type="ECO:0000313" key="8">
    <source>
        <dbReference type="EMBL" id="KAH9304424.1"/>
    </source>
</evidence>
<dbReference type="Pfam" id="PF01429">
    <property type="entry name" value="MBD"/>
    <property type="match status" value="1"/>
</dbReference>
<dbReference type="Gene3D" id="3.30.890.10">
    <property type="entry name" value="Methyl-cpg-binding Protein 2, Chain A"/>
    <property type="match status" value="1"/>
</dbReference>
<dbReference type="CDD" id="cd00122">
    <property type="entry name" value="MBD"/>
    <property type="match status" value="1"/>
</dbReference>
<feature type="compositionally biased region" description="Low complexity" evidence="6">
    <location>
        <begin position="248"/>
        <end position="264"/>
    </location>
</feature>
<keyword evidence="9" id="KW-1185">Reference proteome</keyword>
<dbReference type="PROSITE" id="PS50982">
    <property type="entry name" value="MBD"/>
    <property type="match status" value="1"/>
</dbReference>
<dbReference type="PANTHER" id="PTHR12396">
    <property type="entry name" value="METHYL-CPG BINDING PROTEIN, MBD"/>
    <property type="match status" value="1"/>
</dbReference>
<organism evidence="8 9">
    <name type="scientific">Taxus chinensis</name>
    <name type="common">Chinese yew</name>
    <name type="synonym">Taxus wallichiana var. chinensis</name>
    <dbReference type="NCBI Taxonomy" id="29808"/>
    <lineage>
        <taxon>Eukaryota</taxon>
        <taxon>Viridiplantae</taxon>
        <taxon>Streptophyta</taxon>
        <taxon>Embryophyta</taxon>
        <taxon>Tracheophyta</taxon>
        <taxon>Spermatophyta</taxon>
        <taxon>Pinopsida</taxon>
        <taxon>Pinidae</taxon>
        <taxon>Conifers II</taxon>
        <taxon>Cupressales</taxon>
        <taxon>Taxaceae</taxon>
        <taxon>Taxus</taxon>
    </lineage>
</organism>
<evidence type="ECO:0000256" key="5">
    <source>
        <dbReference type="ARBA" id="ARBA00023242"/>
    </source>
</evidence>
<proteinExistence type="predicted"/>
<evidence type="ECO:0000256" key="6">
    <source>
        <dbReference type="SAM" id="MobiDB-lite"/>
    </source>
</evidence>
<dbReference type="PANTHER" id="PTHR12396:SF46">
    <property type="entry name" value="METHYL-CPG-BINDING DOMAIN-CONTAINING PROTEIN 6"/>
    <property type="match status" value="1"/>
</dbReference>
<comment type="subcellular location">
    <subcellularLocation>
        <location evidence="1">Nucleus</location>
    </subcellularLocation>
</comment>
<dbReference type="GO" id="GO:0003677">
    <property type="term" value="F:DNA binding"/>
    <property type="evidence" value="ECO:0007669"/>
    <property type="project" value="UniProtKB-KW"/>
</dbReference>
<dbReference type="InterPro" id="IPR001739">
    <property type="entry name" value="Methyl_CpG_DNA-bd"/>
</dbReference>
<feature type="region of interest" description="Disordered" evidence="6">
    <location>
        <begin position="289"/>
        <end position="315"/>
    </location>
</feature>
<dbReference type="InterPro" id="IPR016177">
    <property type="entry name" value="DNA-bd_dom_sf"/>
</dbReference>
<feature type="compositionally biased region" description="Polar residues" evidence="6">
    <location>
        <begin position="289"/>
        <end position="308"/>
    </location>
</feature>
<feature type="domain" description="MBD" evidence="7">
    <location>
        <begin position="40"/>
        <end position="114"/>
    </location>
</feature>
<accession>A0AA38CWH4</accession>
<keyword evidence="4" id="KW-0804">Transcription</keyword>
<dbReference type="AlphaFoldDB" id="A0AA38CWH4"/>
<gene>
    <name evidence="8" type="ORF">KI387_008828</name>
</gene>
<name>A0AA38CWH4_TAXCH</name>
<evidence type="ECO:0000256" key="3">
    <source>
        <dbReference type="ARBA" id="ARBA00023125"/>
    </source>
</evidence>
<keyword evidence="3" id="KW-0238">DNA-binding</keyword>
<dbReference type="EMBL" id="JAHRHJ020000008">
    <property type="protein sequence ID" value="KAH9304424.1"/>
    <property type="molecule type" value="Genomic_DNA"/>
</dbReference>
<keyword evidence="5" id="KW-0539">Nucleus</keyword>
<dbReference type="Proteomes" id="UP000824469">
    <property type="component" value="Unassembled WGS sequence"/>
</dbReference>